<reference evidence="2 3" key="1">
    <citation type="journal article" date="2016" name="Genome Biol. Evol.">
        <title>Gene Family Evolution Reflects Adaptation to Soil Environmental Stressors in the Genome of the Collembolan Orchesella cincta.</title>
        <authorList>
            <person name="Faddeeva-Vakhrusheva A."/>
            <person name="Derks M.F."/>
            <person name="Anvar S.Y."/>
            <person name="Agamennone V."/>
            <person name="Suring W."/>
            <person name="Smit S."/>
            <person name="van Straalen N.M."/>
            <person name="Roelofs D."/>
        </authorList>
    </citation>
    <scope>NUCLEOTIDE SEQUENCE [LARGE SCALE GENOMIC DNA]</scope>
    <source>
        <tissue evidence="2">Mixed pool</tissue>
    </source>
</reference>
<organism evidence="2 3">
    <name type="scientific">Orchesella cincta</name>
    <name type="common">Springtail</name>
    <name type="synonym">Podura cincta</name>
    <dbReference type="NCBI Taxonomy" id="48709"/>
    <lineage>
        <taxon>Eukaryota</taxon>
        <taxon>Metazoa</taxon>
        <taxon>Ecdysozoa</taxon>
        <taxon>Arthropoda</taxon>
        <taxon>Hexapoda</taxon>
        <taxon>Collembola</taxon>
        <taxon>Entomobryomorpha</taxon>
        <taxon>Entomobryoidea</taxon>
        <taxon>Orchesellidae</taxon>
        <taxon>Orchesellinae</taxon>
        <taxon>Orchesella</taxon>
    </lineage>
</organism>
<sequence length="272" mass="30950">MKRLEVFGLGLLITIFLVLDVSFGLVYSPPWSHDNLKENEHGHHRDRRNSFAVKGDDGVILHFHEAGLHQPNHAKTPSKPKKQHKEDDFLYVKLARSDALKLQKREYEDYELGDLFDSLQNWKTKEDDSFIHKTLTVIAEHISLPLELFGRKVIGGVVKFFRLIGQILEQSRGIIFLLSGSYVILILGYFIFSKCCVGSRRSQKSYPHDVRKTVTTTKRSGMEYMCSRSFPSSSFGRASDGKLYPRMPSASMPFVEKNIKSAGKVEAGENIV</sequence>
<evidence type="ECO:0000313" key="2">
    <source>
        <dbReference type="EMBL" id="ODN05295.1"/>
    </source>
</evidence>
<dbReference type="Proteomes" id="UP000094527">
    <property type="component" value="Unassembled WGS sequence"/>
</dbReference>
<feature type="transmembrane region" description="Helical" evidence="1">
    <location>
        <begin position="6"/>
        <end position="27"/>
    </location>
</feature>
<keyword evidence="3" id="KW-1185">Reference proteome</keyword>
<accession>A0A1D2NJK0</accession>
<keyword evidence="1" id="KW-0812">Transmembrane</keyword>
<keyword evidence="1" id="KW-0472">Membrane</keyword>
<proteinExistence type="predicted"/>
<keyword evidence="1" id="KW-1133">Transmembrane helix</keyword>
<protein>
    <submittedName>
        <fullName evidence="2">Uncharacterized protein</fullName>
    </submittedName>
</protein>
<gene>
    <name evidence="2" type="ORF">Ocin01_01354</name>
</gene>
<evidence type="ECO:0000313" key="3">
    <source>
        <dbReference type="Proteomes" id="UP000094527"/>
    </source>
</evidence>
<evidence type="ECO:0000256" key="1">
    <source>
        <dbReference type="SAM" id="Phobius"/>
    </source>
</evidence>
<name>A0A1D2NJK0_ORCCI</name>
<feature type="transmembrane region" description="Helical" evidence="1">
    <location>
        <begin position="174"/>
        <end position="192"/>
    </location>
</feature>
<dbReference type="EMBL" id="LJIJ01000025">
    <property type="protein sequence ID" value="ODN05295.1"/>
    <property type="molecule type" value="Genomic_DNA"/>
</dbReference>
<comment type="caution">
    <text evidence="2">The sequence shown here is derived from an EMBL/GenBank/DDBJ whole genome shotgun (WGS) entry which is preliminary data.</text>
</comment>
<dbReference type="AlphaFoldDB" id="A0A1D2NJK0"/>